<dbReference type="Pfam" id="PF13578">
    <property type="entry name" value="Methyltransf_24"/>
    <property type="match status" value="1"/>
</dbReference>
<gene>
    <name evidence="1" type="ORF">GJU39_05945</name>
</gene>
<keyword evidence="1" id="KW-0808">Transferase</keyword>
<dbReference type="OrthoDB" id="938855at2"/>
<organism evidence="1 2">
    <name type="scientific">Pedobacter petrophilus</name>
    <dbReference type="NCBI Taxonomy" id="1908241"/>
    <lineage>
        <taxon>Bacteria</taxon>
        <taxon>Pseudomonadati</taxon>
        <taxon>Bacteroidota</taxon>
        <taxon>Sphingobacteriia</taxon>
        <taxon>Sphingobacteriales</taxon>
        <taxon>Sphingobacteriaceae</taxon>
        <taxon>Pedobacter</taxon>
    </lineage>
</organism>
<name>A0A7K0FY33_9SPHI</name>
<keyword evidence="2" id="KW-1185">Reference proteome</keyword>
<evidence type="ECO:0000313" key="2">
    <source>
        <dbReference type="Proteomes" id="UP000487757"/>
    </source>
</evidence>
<dbReference type="CDD" id="cd02440">
    <property type="entry name" value="AdoMet_MTases"/>
    <property type="match status" value="1"/>
</dbReference>
<dbReference type="Gene3D" id="3.40.50.150">
    <property type="entry name" value="Vaccinia Virus protein VP39"/>
    <property type="match status" value="1"/>
</dbReference>
<evidence type="ECO:0000313" key="1">
    <source>
        <dbReference type="EMBL" id="MRX75626.1"/>
    </source>
</evidence>
<dbReference type="SUPFAM" id="SSF53335">
    <property type="entry name" value="S-adenosyl-L-methionine-dependent methyltransferases"/>
    <property type="match status" value="1"/>
</dbReference>
<dbReference type="GO" id="GO:0008168">
    <property type="term" value="F:methyltransferase activity"/>
    <property type="evidence" value="ECO:0007669"/>
    <property type="project" value="UniProtKB-KW"/>
</dbReference>
<dbReference type="InterPro" id="IPR029063">
    <property type="entry name" value="SAM-dependent_MTases_sf"/>
</dbReference>
<accession>A0A7K0FY33</accession>
<reference evidence="1 2" key="1">
    <citation type="submission" date="2019-11" db="EMBL/GenBank/DDBJ databases">
        <title>Pedobacter petrophilus genome.</title>
        <authorList>
            <person name="Feldbauer M.J."/>
            <person name="Newman J.D."/>
        </authorList>
    </citation>
    <scope>NUCLEOTIDE SEQUENCE [LARGE SCALE GENOMIC DNA]</scope>
    <source>
        <strain evidence="1 2">LMG 29686</strain>
    </source>
</reference>
<sequence length="204" mass="23414">MRGRFSTSRNETLSFIQYLNLPKAFYLAILRKYFKIYPKLPWIPFSAASKLNEIIKPNWIILEIGAGTSTLWLANRSKKVTSIEASKEWFDTLNSKIKSKKIGNIDLRFEWTAEKMSDFNEYPNNHFDLIYIDGGPRELCCINAIPKVKKGGYIYLDNSDSDVLSGKGAEILQDYVNNPLNIEKFIDFVPGNFMINEGLLARLV</sequence>
<comment type="caution">
    <text evidence="1">The sequence shown here is derived from an EMBL/GenBank/DDBJ whole genome shotgun (WGS) entry which is preliminary data.</text>
</comment>
<dbReference type="RefSeq" id="WP_154279784.1">
    <property type="nucleotide sequence ID" value="NZ_JBHUJQ010000001.1"/>
</dbReference>
<keyword evidence="1" id="KW-0489">Methyltransferase</keyword>
<dbReference type="EMBL" id="WKKH01000006">
    <property type="protein sequence ID" value="MRX75626.1"/>
    <property type="molecule type" value="Genomic_DNA"/>
</dbReference>
<dbReference type="AlphaFoldDB" id="A0A7K0FY33"/>
<proteinExistence type="predicted"/>
<dbReference type="Proteomes" id="UP000487757">
    <property type="component" value="Unassembled WGS sequence"/>
</dbReference>
<protein>
    <submittedName>
        <fullName evidence="1">Methyltransferase domain-containing protein</fullName>
    </submittedName>
</protein>
<dbReference type="GO" id="GO:0032259">
    <property type="term" value="P:methylation"/>
    <property type="evidence" value="ECO:0007669"/>
    <property type="project" value="UniProtKB-KW"/>
</dbReference>